<evidence type="ECO:0000259" key="1">
    <source>
        <dbReference type="Pfam" id="PF13524"/>
    </source>
</evidence>
<dbReference type="OrthoDB" id="9810636at2"/>
<evidence type="ECO:0000313" key="2">
    <source>
        <dbReference type="EMBL" id="SMD10866.1"/>
    </source>
</evidence>
<sequence>MSEDSTQDHIRNSIRIVQPTFTPLNSCLNKPLLITCGRGFNQDFLSAAALMRVGFARGWAQVCGPAKLVPYIDIAKEIDNWDNPAVFMSEFEFQDLSTADIRKLRDVDLFIWVGIHPRKYSEWERRVLANYAELEVSLQAYSKIMLAEPKFVWNAIGKDGFEWYQGWTDDGLRWETIYPGYDEARYFPDPNVDKFGKIAMAYVGGYWPEKAQGFDLYLRPWETMLVPFGYQKWPYKHYGGMIDEVSERQLYSTAGIIPLVTGPAGWLIAEITERYLKAPACGAFCIADHNSALREVFAEEEMLQASSPEHFQHLIREFLADKIDRNYWSQQSYLAVKQRHSYAHRALQIKKALEETTAES</sequence>
<dbReference type="STRING" id="112901.SAMN04488500_12655"/>
<feature type="domain" description="Spore protein YkvP/CgeB glycosyl transferase-like" evidence="1">
    <location>
        <begin position="230"/>
        <end position="349"/>
    </location>
</feature>
<dbReference type="RefSeq" id="WP_084578027.1">
    <property type="nucleotide sequence ID" value="NZ_CP155572.1"/>
</dbReference>
<proteinExistence type="predicted"/>
<dbReference type="AlphaFoldDB" id="A0A1W2ENL0"/>
<dbReference type="GO" id="GO:0016740">
    <property type="term" value="F:transferase activity"/>
    <property type="evidence" value="ECO:0007669"/>
    <property type="project" value="UniProtKB-KW"/>
</dbReference>
<dbReference type="EMBL" id="FWXI01000026">
    <property type="protein sequence ID" value="SMD10866.1"/>
    <property type="molecule type" value="Genomic_DNA"/>
</dbReference>
<gene>
    <name evidence="2" type="ORF">SAMN04488500_12655</name>
</gene>
<accession>A0A1W2ENL0</accession>
<name>A0A1W2ENL0_9FIRM</name>
<keyword evidence="2" id="KW-0808">Transferase</keyword>
<organism evidence="2 3">
    <name type="scientific">Sporomusa malonica</name>
    <dbReference type="NCBI Taxonomy" id="112901"/>
    <lineage>
        <taxon>Bacteria</taxon>
        <taxon>Bacillati</taxon>
        <taxon>Bacillota</taxon>
        <taxon>Negativicutes</taxon>
        <taxon>Selenomonadales</taxon>
        <taxon>Sporomusaceae</taxon>
        <taxon>Sporomusa</taxon>
    </lineage>
</organism>
<evidence type="ECO:0000313" key="3">
    <source>
        <dbReference type="Proteomes" id="UP000192738"/>
    </source>
</evidence>
<reference evidence="2 3" key="1">
    <citation type="submission" date="2017-04" db="EMBL/GenBank/DDBJ databases">
        <authorList>
            <person name="Afonso C.L."/>
            <person name="Miller P.J."/>
            <person name="Scott M.A."/>
            <person name="Spackman E."/>
            <person name="Goraichik I."/>
            <person name="Dimitrov K.M."/>
            <person name="Suarez D.L."/>
            <person name="Swayne D.E."/>
        </authorList>
    </citation>
    <scope>NUCLEOTIDE SEQUENCE [LARGE SCALE GENOMIC DNA]</scope>
    <source>
        <strain evidence="2 3">DSM 5090</strain>
    </source>
</reference>
<protein>
    <submittedName>
        <fullName evidence="2">Glycosyl transferases group 1</fullName>
    </submittedName>
</protein>
<keyword evidence="3" id="KW-1185">Reference proteome</keyword>
<dbReference type="InterPro" id="IPR055259">
    <property type="entry name" value="YkvP/CgeB_Glyco_trans-like"/>
</dbReference>
<dbReference type="SUPFAM" id="SSF53756">
    <property type="entry name" value="UDP-Glycosyltransferase/glycogen phosphorylase"/>
    <property type="match status" value="1"/>
</dbReference>
<dbReference type="Pfam" id="PF13524">
    <property type="entry name" value="Glyco_trans_1_2"/>
    <property type="match status" value="1"/>
</dbReference>
<dbReference type="Proteomes" id="UP000192738">
    <property type="component" value="Unassembled WGS sequence"/>
</dbReference>